<dbReference type="CDD" id="cd00067">
    <property type="entry name" value="GAL4"/>
    <property type="match status" value="1"/>
</dbReference>
<dbReference type="InterPro" id="IPR036864">
    <property type="entry name" value="Zn2-C6_fun-type_DNA-bd_sf"/>
</dbReference>
<dbReference type="EMBL" id="LFIV01000005">
    <property type="protein sequence ID" value="KZL77804.1"/>
    <property type="molecule type" value="Genomic_DNA"/>
</dbReference>
<protein>
    <submittedName>
        <fullName evidence="9">C6 zinc finger domain-containing protein (Fungal specific transcription factor)</fullName>
    </submittedName>
</protein>
<feature type="region of interest" description="Disordered" evidence="7">
    <location>
        <begin position="87"/>
        <end position="221"/>
    </location>
</feature>
<feature type="compositionally biased region" description="Low complexity" evidence="7">
    <location>
        <begin position="209"/>
        <end position="220"/>
    </location>
</feature>
<evidence type="ECO:0000313" key="10">
    <source>
        <dbReference type="Proteomes" id="UP000076552"/>
    </source>
</evidence>
<keyword evidence="4" id="KW-0238">DNA-binding</keyword>
<dbReference type="SMART" id="SM00066">
    <property type="entry name" value="GAL4"/>
    <property type="match status" value="1"/>
</dbReference>
<dbReference type="PROSITE" id="PS00463">
    <property type="entry name" value="ZN2_CY6_FUNGAL_1"/>
    <property type="match status" value="1"/>
</dbReference>
<dbReference type="GO" id="GO:0000978">
    <property type="term" value="F:RNA polymerase II cis-regulatory region sequence-specific DNA binding"/>
    <property type="evidence" value="ECO:0007669"/>
    <property type="project" value="TreeGrafter"/>
</dbReference>
<dbReference type="SUPFAM" id="SSF57701">
    <property type="entry name" value="Zn2/Cys6 DNA-binding domain"/>
    <property type="match status" value="1"/>
</dbReference>
<feature type="compositionally biased region" description="Polar residues" evidence="7">
    <location>
        <begin position="145"/>
        <end position="155"/>
    </location>
</feature>
<dbReference type="CDD" id="cd12148">
    <property type="entry name" value="fungal_TF_MHR"/>
    <property type="match status" value="1"/>
</dbReference>
<evidence type="ECO:0000259" key="8">
    <source>
        <dbReference type="PROSITE" id="PS50048"/>
    </source>
</evidence>
<gene>
    <name evidence="9" type="ORF">CT0861_02742</name>
</gene>
<dbReference type="InterPro" id="IPR007219">
    <property type="entry name" value="XnlR_reg_dom"/>
</dbReference>
<evidence type="ECO:0000256" key="1">
    <source>
        <dbReference type="ARBA" id="ARBA00022723"/>
    </source>
</evidence>
<dbReference type="GO" id="GO:0006351">
    <property type="term" value="P:DNA-templated transcription"/>
    <property type="evidence" value="ECO:0007669"/>
    <property type="project" value="InterPro"/>
</dbReference>
<dbReference type="Proteomes" id="UP000076552">
    <property type="component" value="Unassembled WGS sequence"/>
</dbReference>
<dbReference type="PANTHER" id="PTHR31944">
    <property type="entry name" value="HEME-RESPONSIVE ZINC FINGER TRANSCRIPTION FACTOR HAP1"/>
    <property type="match status" value="1"/>
</dbReference>
<keyword evidence="1" id="KW-0479">Metal-binding</keyword>
<keyword evidence="2" id="KW-0862">Zinc</keyword>
<evidence type="ECO:0000256" key="7">
    <source>
        <dbReference type="SAM" id="MobiDB-lite"/>
    </source>
</evidence>
<comment type="caution">
    <text evidence="9">The sequence shown here is derived from an EMBL/GenBank/DDBJ whole genome shotgun (WGS) entry which is preliminary data.</text>
</comment>
<name>A0A166YLK6_9PEZI</name>
<dbReference type="Gene3D" id="4.10.240.10">
    <property type="entry name" value="Zn(2)-C6 fungal-type DNA-binding domain"/>
    <property type="match status" value="1"/>
</dbReference>
<evidence type="ECO:0000256" key="2">
    <source>
        <dbReference type="ARBA" id="ARBA00022833"/>
    </source>
</evidence>
<feature type="domain" description="Zn(2)-C6 fungal-type" evidence="8">
    <location>
        <begin position="22"/>
        <end position="52"/>
    </location>
</feature>
<dbReference type="PANTHER" id="PTHR31944:SF131">
    <property type="entry name" value="HEME-RESPONSIVE ZINC FINGER TRANSCRIPTION FACTOR HAP1"/>
    <property type="match status" value="1"/>
</dbReference>
<dbReference type="SMART" id="SM00906">
    <property type="entry name" value="Fungal_trans"/>
    <property type="match status" value="1"/>
</dbReference>
<keyword evidence="6" id="KW-0539">Nucleus</keyword>
<evidence type="ECO:0000313" key="9">
    <source>
        <dbReference type="EMBL" id="KZL77804.1"/>
    </source>
</evidence>
<feature type="region of interest" description="Disordered" evidence="7">
    <location>
        <begin position="1"/>
        <end position="21"/>
    </location>
</feature>
<organism evidence="9 10">
    <name type="scientific">Colletotrichum tofieldiae</name>
    <dbReference type="NCBI Taxonomy" id="708197"/>
    <lineage>
        <taxon>Eukaryota</taxon>
        <taxon>Fungi</taxon>
        <taxon>Dikarya</taxon>
        <taxon>Ascomycota</taxon>
        <taxon>Pezizomycotina</taxon>
        <taxon>Sordariomycetes</taxon>
        <taxon>Hypocreomycetidae</taxon>
        <taxon>Glomerellales</taxon>
        <taxon>Glomerellaceae</taxon>
        <taxon>Colletotrichum</taxon>
        <taxon>Colletotrichum spaethianum species complex</taxon>
    </lineage>
</organism>
<reference evidence="9 10" key="1">
    <citation type="submission" date="2015-06" db="EMBL/GenBank/DDBJ databases">
        <title>Survival trade-offs in plant roots during colonization by closely related pathogenic and mutualistic fungi.</title>
        <authorList>
            <person name="Hacquard S."/>
            <person name="Kracher B."/>
            <person name="Hiruma K."/>
            <person name="Weinman A."/>
            <person name="Muench P."/>
            <person name="Garrido Oter R."/>
            <person name="Ver Loren van Themaat E."/>
            <person name="Dallerey J.-F."/>
            <person name="Damm U."/>
            <person name="Henrissat B."/>
            <person name="Lespinet O."/>
            <person name="Thon M."/>
            <person name="Kemen E."/>
            <person name="McHardy A.C."/>
            <person name="Schulze-Lefert P."/>
            <person name="O'Connell R.J."/>
        </authorList>
    </citation>
    <scope>NUCLEOTIDE SEQUENCE [LARGE SCALE GENOMIC DNA]</scope>
    <source>
        <strain evidence="9 10">0861</strain>
    </source>
</reference>
<sequence length="851" mass="95120">MDNSRSPIQPPPLKKRRRPALACEQCRRRKVRCDRNLPCSTCVRSKHALCTYTSQTNPAPKKSPKHGAERSIGYMASALSLPDPILPAFQPLPSPRHSAASLARAQNNPSSRRRPTGPDKSPIHGSSDSNAGLGIPDPIVPTAQALPSSTNSGSSALRLVLETPEGNPLFAPTPSSGEHSTQADFGGWQPLNPSRPSGAVSSVRADTASTPGSCPGSSSTVNSLVERVRQLEHQLSDITVRNGGRGNEVPQPGPVLREGLKYSRGCVSKTRYFGQSHWMNAADMLYRLVNFARKFESERTSQLYSDLEKCKRLARVIKARRTPAFSSISTGKSVPSRELADVLIDIYLRTFESIHRIVHIPTFKADYERYWENPSEASDAFVILMQLCMGIGATMYDERFTLRSLAIQWFWEGMFWLITPCEKSKMTITGLQIRCLMHYLRHTANVGCDLSWIGAGALVRTAMYMGLHREPKAIVKMSPYRAEMRRRLWVTILEIVLQTSIDSGGPPLISMQDFDTEPPANLDDEQLVEDGDSTFPVPKDSKTYTQMTATLELFGTFAARLATAKRVNDFRSDTVYEETLRYSNELSTSLQRMMQKLKSHASVTSFQLRYIQFMSYRLFFALHQQVVPLALRNPIYYFSRKMSMDTALRLCEVAFLSTEKSGTGLIKPSTPSEVDFHRLTVNGAGTYRSVPFQAIMIIGLELINLKEEEVNNGPSMSLIGSETQLRVVLDAVHDWSRRRIQSGETNIKGHALGVLLIAHIQGLENGISDESIEEYFEAACQERVTECYDLLRELAGDGVLEEGMEMPHVHDLDMDFDDGIDLLGDWDWESMENNGLISNMNFGMFPDMMFS</sequence>
<dbReference type="GO" id="GO:0001228">
    <property type="term" value="F:DNA-binding transcription activator activity, RNA polymerase II-specific"/>
    <property type="evidence" value="ECO:0007669"/>
    <property type="project" value="TreeGrafter"/>
</dbReference>
<dbReference type="PROSITE" id="PS50048">
    <property type="entry name" value="ZN2_CY6_FUNGAL_2"/>
    <property type="match status" value="1"/>
</dbReference>
<feature type="compositionally biased region" description="Polar residues" evidence="7">
    <location>
        <begin position="173"/>
        <end position="183"/>
    </location>
</feature>
<evidence type="ECO:0000256" key="4">
    <source>
        <dbReference type="ARBA" id="ARBA00023125"/>
    </source>
</evidence>
<dbReference type="InterPro" id="IPR001138">
    <property type="entry name" value="Zn2Cys6_DnaBD"/>
</dbReference>
<evidence type="ECO:0000256" key="6">
    <source>
        <dbReference type="ARBA" id="ARBA00023242"/>
    </source>
</evidence>
<dbReference type="GO" id="GO:0008270">
    <property type="term" value="F:zinc ion binding"/>
    <property type="evidence" value="ECO:0007669"/>
    <property type="project" value="InterPro"/>
</dbReference>
<dbReference type="AlphaFoldDB" id="A0A166YLK6"/>
<dbReference type="Pfam" id="PF00172">
    <property type="entry name" value="Zn_clus"/>
    <property type="match status" value="1"/>
</dbReference>
<evidence type="ECO:0000256" key="5">
    <source>
        <dbReference type="ARBA" id="ARBA00023163"/>
    </source>
</evidence>
<dbReference type="GO" id="GO:0005634">
    <property type="term" value="C:nucleus"/>
    <property type="evidence" value="ECO:0007669"/>
    <property type="project" value="TreeGrafter"/>
</dbReference>
<accession>A0A166YLK6</accession>
<keyword evidence="10" id="KW-1185">Reference proteome</keyword>
<dbReference type="Pfam" id="PF04082">
    <property type="entry name" value="Fungal_trans"/>
    <property type="match status" value="1"/>
</dbReference>
<evidence type="ECO:0000256" key="3">
    <source>
        <dbReference type="ARBA" id="ARBA00023015"/>
    </source>
</evidence>
<dbReference type="InterPro" id="IPR051430">
    <property type="entry name" value="Fungal_TF_Env_Response"/>
</dbReference>
<keyword evidence="3" id="KW-0805">Transcription regulation</keyword>
<keyword evidence="5" id="KW-0804">Transcription</keyword>
<proteinExistence type="predicted"/>